<reference evidence="1 2" key="1">
    <citation type="journal article" date="2019" name="Int. J. Syst. Evol. Microbiol.">
        <title>The Global Catalogue of Microorganisms (GCM) 10K type strain sequencing project: providing services to taxonomists for standard genome sequencing and annotation.</title>
        <authorList>
            <consortium name="The Broad Institute Genomics Platform"/>
            <consortium name="The Broad Institute Genome Sequencing Center for Infectious Disease"/>
            <person name="Wu L."/>
            <person name="Ma J."/>
        </authorList>
    </citation>
    <scope>NUCLEOTIDE SEQUENCE [LARGE SCALE GENOMIC DNA]</scope>
    <source>
        <strain evidence="1 2">JCM 12662</strain>
    </source>
</reference>
<dbReference type="RefSeq" id="WP_343753629.1">
    <property type="nucleotide sequence ID" value="NZ_BAAACW010000027.1"/>
</dbReference>
<comment type="caution">
    <text evidence="1">The sequence shown here is derived from an EMBL/GenBank/DDBJ whole genome shotgun (WGS) entry which is preliminary data.</text>
</comment>
<evidence type="ECO:0000313" key="2">
    <source>
        <dbReference type="Proteomes" id="UP001501166"/>
    </source>
</evidence>
<dbReference type="Pfam" id="PF02645">
    <property type="entry name" value="DegV"/>
    <property type="match status" value="1"/>
</dbReference>
<dbReference type="InterPro" id="IPR003797">
    <property type="entry name" value="DegV"/>
</dbReference>
<dbReference type="SUPFAM" id="SSF82549">
    <property type="entry name" value="DAK1/DegV-like"/>
    <property type="match status" value="1"/>
</dbReference>
<keyword evidence="2" id="KW-1185">Reference proteome</keyword>
<dbReference type="Gene3D" id="3.40.50.10170">
    <property type="match status" value="1"/>
</dbReference>
<accession>A0ABN0X4B9</accession>
<name>A0ABN0X4B9_9LACT</name>
<dbReference type="PROSITE" id="PS51482">
    <property type="entry name" value="DEGV"/>
    <property type="match status" value="1"/>
</dbReference>
<dbReference type="EMBL" id="BAAACW010000027">
    <property type="protein sequence ID" value="GAA0354757.1"/>
    <property type="molecule type" value="Genomic_DNA"/>
</dbReference>
<proteinExistence type="predicted"/>
<protein>
    <submittedName>
        <fullName evidence="1">Uncharacterized protein</fullName>
    </submittedName>
</protein>
<dbReference type="Proteomes" id="UP001501166">
    <property type="component" value="Unassembled WGS sequence"/>
</dbReference>
<organism evidence="1 2">
    <name type="scientific">Alkalibacterium iburiense</name>
    <dbReference type="NCBI Taxonomy" id="290589"/>
    <lineage>
        <taxon>Bacteria</taxon>
        <taxon>Bacillati</taxon>
        <taxon>Bacillota</taxon>
        <taxon>Bacilli</taxon>
        <taxon>Lactobacillales</taxon>
        <taxon>Carnobacteriaceae</taxon>
        <taxon>Alkalibacterium</taxon>
    </lineage>
</organism>
<sequence>MIRILIDSGIDQNDFMRETYDYGFLPLSIILKDKSYLDQEEIQLEEVHD</sequence>
<evidence type="ECO:0000313" key="1">
    <source>
        <dbReference type="EMBL" id="GAA0354757.1"/>
    </source>
</evidence>
<gene>
    <name evidence="1" type="ORF">GCM10008932_04700</name>
</gene>